<feature type="compositionally biased region" description="Polar residues" evidence="1">
    <location>
        <begin position="14"/>
        <end position="30"/>
    </location>
</feature>
<sequence>MGHVTKTTKHAESVQENAGHISSQPHLQPATSSTCHTSSQPHSSQPHIQPATHPACQIAN</sequence>
<dbReference type="Proteomes" id="UP000624703">
    <property type="component" value="Unassembled WGS sequence"/>
</dbReference>
<feature type="region of interest" description="Disordered" evidence="1">
    <location>
        <begin position="1"/>
        <end position="60"/>
    </location>
</feature>
<keyword evidence="3" id="KW-1185">Reference proteome</keyword>
<proteinExistence type="predicted"/>
<dbReference type="AlphaFoldDB" id="A0A8J7MET7"/>
<evidence type="ECO:0000313" key="3">
    <source>
        <dbReference type="Proteomes" id="UP000624703"/>
    </source>
</evidence>
<dbReference type="EMBL" id="JAENIM010000046">
    <property type="protein sequence ID" value="MBK1792639.1"/>
    <property type="molecule type" value="Genomic_DNA"/>
</dbReference>
<evidence type="ECO:0000313" key="2">
    <source>
        <dbReference type="EMBL" id="MBK1792639.1"/>
    </source>
</evidence>
<gene>
    <name evidence="2" type="ORF">JIN82_15850</name>
</gene>
<organism evidence="2 3">
    <name type="scientific">Persicirhabdus sediminis</name>
    <dbReference type="NCBI Taxonomy" id="454144"/>
    <lineage>
        <taxon>Bacteria</taxon>
        <taxon>Pseudomonadati</taxon>
        <taxon>Verrucomicrobiota</taxon>
        <taxon>Verrucomicrobiia</taxon>
        <taxon>Verrucomicrobiales</taxon>
        <taxon>Verrucomicrobiaceae</taxon>
        <taxon>Persicirhabdus</taxon>
    </lineage>
</organism>
<evidence type="ECO:0000256" key="1">
    <source>
        <dbReference type="SAM" id="MobiDB-lite"/>
    </source>
</evidence>
<feature type="compositionally biased region" description="Low complexity" evidence="1">
    <location>
        <begin position="31"/>
        <end position="50"/>
    </location>
</feature>
<reference evidence="2" key="1">
    <citation type="submission" date="2021-01" db="EMBL/GenBank/DDBJ databases">
        <title>Modified the classification status of verrucomicrobia.</title>
        <authorList>
            <person name="Feng X."/>
        </authorList>
    </citation>
    <scope>NUCLEOTIDE SEQUENCE</scope>
    <source>
        <strain evidence="2">_KCTC 22039</strain>
    </source>
</reference>
<name>A0A8J7MET7_9BACT</name>
<comment type="caution">
    <text evidence="2">The sequence shown here is derived from an EMBL/GenBank/DDBJ whole genome shotgun (WGS) entry which is preliminary data.</text>
</comment>
<accession>A0A8J7MET7</accession>
<protein>
    <submittedName>
        <fullName evidence="2">Uncharacterized protein</fullName>
    </submittedName>
</protein>